<feature type="transmembrane region" description="Helical" evidence="1">
    <location>
        <begin position="124"/>
        <end position="147"/>
    </location>
</feature>
<keyword evidence="1" id="KW-1133">Transmembrane helix</keyword>
<accession>A0A1F5ZXI7</accession>
<dbReference type="AlphaFoldDB" id="A0A1F5ZXI7"/>
<dbReference type="STRING" id="1798383.A3D78_03795"/>
<evidence type="ECO:0000313" key="3">
    <source>
        <dbReference type="Proteomes" id="UP000176253"/>
    </source>
</evidence>
<name>A0A1F5ZXI7_9BACT</name>
<evidence type="ECO:0000313" key="2">
    <source>
        <dbReference type="EMBL" id="OGG17161.1"/>
    </source>
</evidence>
<protein>
    <submittedName>
        <fullName evidence="2">Uncharacterized protein</fullName>
    </submittedName>
</protein>
<gene>
    <name evidence="2" type="ORF">A3D78_03795</name>
</gene>
<keyword evidence="1" id="KW-0472">Membrane</keyword>
<comment type="caution">
    <text evidence="2">The sequence shown here is derived from an EMBL/GenBank/DDBJ whole genome shotgun (WGS) entry which is preliminary data.</text>
</comment>
<reference evidence="2 3" key="1">
    <citation type="journal article" date="2016" name="Nat. Commun.">
        <title>Thousands of microbial genomes shed light on interconnected biogeochemical processes in an aquifer system.</title>
        <authorList>
            <person name="Anantharaman K."/>
            <person name="Brown C.T."/>
            <person name="Hug L.A."/>
            <person name="Sharon I."/>
            <person name="Castelle C.J."/>
            <person name="Probst A.J."/>
            <person name="Thomas B.C."/>
            <person name="Singh A."/>
            <person name="Wilkins M.J."/>
            <person name="Karaoz U."/>
            <person name="Brodie E.L."/>
            <person name="Williams K.H."/>
            <person name="Hubbard S.S."/>
            <person name="Banfield J.F."/>
        </authorList>
    </citation>
    <scope>NUCLEOTIDE SEQUENCE [LARGE SCALE GENOMIC DNA]</scope>
</reference>
<sequence>MGKEPLIINCDCKKTVYALEGEEGVGRCNYCQRQYYVVRCVKCGIYDVLQPSDAQKRKWKCIACDGLNNLSLDFEKKIIRLFSQENLSHHERKSIIRHKWFLFFSWVLATIFLLGYLFRDYFLQNRFVFFSFALTTFLLLVYLIMFFR</sequence>
<dbReference type="Proteomes" id="UP000176253">
    <property type="component" value="Unassembled WGS sequence"/>
</dbReference>
<keyword evidence="1" id="KW-0812">Transmembrane</keyword>
<evidence type="ECO:0000256" key="1">
    <source>
        <dbReference type="SAM" id="Phobius"/>
    </source>
</evidence>
<organism evidence="2 3">
    <name type="scientific">Candidatus Gottesmanbacteria bacterium RIFCSPHIGHO2_02_FULL_39_14</name>
    <dbReference type="NCBI Taxonomy" id="1798383"/>
    <lineage>
        <taxon>Bacteria</taxon>
        <taxon>Candidatus Gottesmaniibacteriota</taxon>
    </lineage>
</organism>
<proteinExistence type="predicted"/>
<feature type="transmembrane region" description="Helical" evidence="1">
    <location>
        <begin position="100"/>
        <end position="118"/>
    </location>
</feature>
<dbReference type="EMBL" id="MFJM01000047">
    <property type="protein sequence ID" value="OGG17161.1"/>
    <property type="molecule type" value="Genomic_DNA"/>
</dbReference>